<reference evidence="1" key="1">
    <citation type="submission" date="2021-11" db="EMBL/GenBank/DDBJ databases">
        <title>Streptomyces corallinus and Kineosporia corallina sp. nov., two new coral-derived marine actinobacteria.</title>
        <authorList>
            <person name="Buangrab K."/>
            <person name="Sutthacheep M."/>
            <person name="Yeemin T."/>
            <person name="Harunari E."/>
            <person name="Igarashi Y."/>
            <person name="Sripreechasak P."/>
            <person name="Kanchanasin P."/>
            <person name="Tanasupawat S."/>
            <person name="Phongsopitanun W."/>
        </authorList>
    </citation>
    <scope>NUCLEOTIDE SEQUENCE</scope>
    <source>
        <strain evidence="1">JCM 31032</strain>
    </source>
</reference>
<protein>
    <submittedName>
        <fullName evidence="1">Three-Cys-motif partner protein TcmP</fullName>
    </submittedName>
</protein>
<dbReference type="Proteomes" id="UP001138997">
    <property type="component" value="Unassembled WGS sequence"/>
</dbReference>
<dbReference type="InterPro" id="IPR031009">
    <property type="entry name" value="Tcm_partner"/>
</dbReference>
<evidence type="ECO:0000313" key="2">
    <source>
        <dbReference type="Proteomes" id="UP001138997"/>
    </source>
</evidence>
<name>A0A9X1SY28_9ACTN</name>
<keyword evidence="2" id="KW-1185">Reference proteome</keyword>
<organism evidence="1 2">
    <name type="scientific">Kineosporia babensis</name>
    <dbReference type="NCBI Taxonomy" id="499548"/>
    <lineage>
        <taxon>Bacteria</taxon>
        <taxon>Bacillati</taxon>
        <taxon>Actinomycetota</taxon>
        <taxon>Actinomycetes</taxon>
        <taxon>Kineosporiales</taxon>
        <taxon>Kineosporiaceae</taxon>
        <taxon>Kineosporia</taxon>
    </lineage>
</organism>
<proteinExistence type="predicted"/>
<gene>
    <name evidence="1" type="primary">tcmP</name>
    <name evidence="1" type="ORF">LR394_38550</name>
</gene>
<dbReference type="EMBL" id="JAJOMB010000034">
    <property type="protein sequence ID" value="MCD5316812.1"/>
    <property type="molecule type" value="Genomic_DNA"/>
</dbReference>
<sequence length="352" mass="39373">MPKILSRFDSGTVVDAFSGAGVYTDGKPGSSVVVAKAFLDHQRRSTWRGHLQLACLDARPDRVARLQQELGSLEKPPGFQWRVGRPGRLSERAEALQRFAHPDRQARPTLWLLDPYGPGDVSFSVVRSLLESGRGDEVILSFFAREMHQRCQVREWQKAMDVHFGGDEWRVVLNFPDQAQGMQALLAAYSAKWKALGVHVGDFAVQIASDKIRYYLIFLTRHPSGMECWTKMAQRMDPYMSRGASPQSAEQETLFGEPSTGHMREILAQLAGREVSWEELDHLAITNQHSPKVLRLALDEMLAEGLAFRQFPLDADPKARTAWPDGCRVRFYSKSDLAAGDATLPSGLPILG</sequence>
<dbReference type="NCBIfam" id="TIGR04474">
    <property type="entry name" value="tcm_partner"/>
    <property type="match status" value="1"/>
</dbReference>
<evidence type="ECO:0000313" key="1">
    <source>
        <dbReference type="EMBL" id="MCD5316812.1"/>
    </source>
</evidence>
<accession>A0A9X1SY28</accession>
<dbReference type="AlphaFoldDB" id="A0A9X1SY28"/>
<comment type="caution">
    <text evidence="1">The sequence shown here is derived from an EMBL/GenBank/DDBJ whole genome shotgun (WGS) entry which is preliminary data.</text>
</comment>